<accession>A0A6C0HWW3</accession>
<evidence type="ECO:0008006" key="2">
    <source>
        <dbReference type="Google" id="ProtNLM"/>
    </source>
</evidence>
<reference evidence="1" key="1">
    <citation type="journal article" date="2020" name="Nature">
        <title>Giant virus diversity and host interactions through global metagenomics.</title>
        <authorList>
            <person name="Schulz F."/>
            <person name="Roux S."/>
            <person name="Paez-Espino D."/>
            <person name="Jungbluth S."/>
            <person name="Walsh D.A."/>
            <person name="Denef V.J."/>
            <person name="McMahon K.D."/>
            <person name="Konstantinidis K.T."/>
            <person name="Eloe-Fadrosh E.A."/>
            <person name="Kyrpides N.C."/>
            <person name="Woyke T."/>
        </authorList>
    </citation>
    <scope>NUCLEOTIDE SEQUENCE</scope>
    <source>
        <strain evidence="1">GVMAG-M-3300023184-178</strain>
    </source>
</reference>
<evidence type="ECO:0000313" key="1">
    <source>
        <dbReference type="EMBL" id="QHT85034.1"/>
    </source>
</evidence>
<protein>
    <recommendedName>
        <fullName evidence="2">Glycosyltransferase 2-like domain-containing protein</fullName>
    </recommendedName>
</protein>
<dbReference type="EMBL" id="MN740030">
    <property type="protein sequence ID" value="QHT85034.1"/>
    <property type="molecule type" value="Genomic_DNA"/>
</dbReference>
<dbReference type="AlphaFoldDB" id="A0A6C0HWW3"/>
<organism evidence="1">
    <name type="scientific">viral metagenome</name>
    <dbReference type="NCBI Taxonomy" id="1070528"/>
    <lineage>
        <taxon>unclassified sequences</taxon>
        <taxon>metagenomes</taxon>
        <taxon>organismal metagenomes</taxon>
    </lineage>
</organism>
<proteinExistence type="predicted"/>
<sequence length="260" mass="31071">MTFGFILTRHVNSELTNKYWNECVKCIRRFYPNEKIIVIDDNSKQEFIKADFEYNNVEIVQSEFPQRGELLPYYYFHKFHYFDNAVILHDSVFIHKKIAFELLEKSHINVFPLWHFEKYKGHNPNNTKRIASYLKNNRIVLNKINNEQASSLNFNFVSSSNWNGCFGCQSFINYNFLNLLQNKYNLFGLLNAVRNRDDRCCLERIMGLLFHLEYPQITKKGSILGSIIKHNKWWYTFNNYMSDKQARKLTNPVIKVFSGR</sequence>
<name>A0A6C0HWW3_9ZZZZ</name>